<evidence type="ECO:0000256" key="1">
    <source>
        <dbReference type="SAM" id="MobiDB-lite"/>
    </source>
</evidence>
<reference evidence="4" key="1">
    <citation type="journal article" date="2017" name="Nat. Microbiol.">
        <title>Global analysis of biosynthetic gene clusters reveals vast potential of secondary metabolite production in Penicillium species.</title>
        <authorList>
            <person name="Nielsen J.C."/>
            <person name="Grijseels S."/>
            <person name="Prigent S."/>
            <person name="Ji B."/>
            <person name="Dainat J."/>
            <person name="Nielsen K.F."/>
            <person name="Frisvad J.C."/>
            <person name="Workman M."/>
            <person name="Nielsen J."/>
        </authorList>
    </citation>
    <scope>NUCLEOTIDE SEQUENCE [LARGE SCALE GENOMIC DNA]</scope>
    <source>
        <strain evidence="4">IBT 24891</strain>
    </source>
</reference>
<keyword evidence="2" id="KW-0732">Signal</keyword>
<evidence type="ECO:0000313" key="3">
    <source>
        <dbReference type="EMBL" id="OQE15272.1"/>
    </source>
</evidence>
<feature type="region of interest" description="Disordered" evidence="1">
    <location>
        <begin position="126"/>
        <end position="166"/>
    </location>
</feature>
<dbReference type="OrthoDB" id="5419608at2759"/>
<protein>
    <submittedName>
        <fullName evidence="3">Uncharacterized protein</fullName>
    </submittedName>
</protein>
<feature type="chain" id="PRO_5013365722" evidence="2">
    <location>
        <begin position="17"/>
        <end position="191"/>
    </location>
</feature>
<organism evidence="3 4">
    <name type="scientific">Penicillium steckii</name>
    <dbReference type="NCBI Taxonomy" id="303698"/>
    <lineage>
        <taxon>Eukaryota</taxon>
        <taxon>Fungi</taxon>
        <taxon>Dikarya</taxon>
        <taxon>Ascomycota</taxon>
        <taxon>Pezizomycotina</taxon>
        <taxon>Eurotiomycetes</taxon>
        <taxon>Eurotiomycetidae</taxon>
        <taxon>Eurotiales</taxon>
        <taxon>Aspergillaceae</taxon>
        <taxon>Penicillium</taxon>
    </lineage>
</organism>
<dbReference type="EMBL" id="MLKD01000029">
    <property type="protein sequence ID" value="OQE15272.1"/>
    <property type="molecule type" value="Genomic_DNA"/>
</dbReference>
<comment type="caution">
    <text evidence="3">The sequence shown here is derived from an EMBL/GenBank/DDBJ whole genome shotgun (WGS) entry which is preliminary data.</text>
</comment>
<gene>
    <name evidence="3" type="ORF">PENSTE_c029G05087</name>
</gene>
<evidence type="ECO:0000256" key="2">
    <source>
        <dbReference type="SAM" id="SignalP"/>
    </source>
</evidence>
<feature type="signal peptide" evidence="2">
    <location>
        <begin position="1"/>
        <end position="16"/>
    </location>
</feature>
<name>A0A1V6SMI4_9EURO</name>
<feature type="compositionally biased region" description="Low complexity" evidence="1">
    <location>
        <begin position="151"/>
        <end position="166"/>
    </location>
</feature>
<keyword evidence="4" id="KW-1185">Reference proteome</keyword>
<accession>A0A1V6SMI4</accession>
<evidence type="ECO:0000313" key="4">
    <source>
        <dbReference type="Proteomes" id="UP000191285"/>
    </source>
</evidence>
<feature type="compositionally biased region" description="Gly residues" evidence="1">
    <location>
        <begin position="140"/>
        <end position="150"/>
    </location>
</feature>
<proteinExistence type="predicted"/>
<dbReference type="AlphaFoldDB" id="A0A1V6SMI4"/>
<sequence>MKLTTALLCFTATALGAEPQRRDSATTDGGFDAASLSSQLAHLTANATSGANFANISPPPKSLINEMISAVPMTVLWDLIDQQSRRALASQISAGTTPTWYSSLPSDVKSYMSVVRSQVKAGVLTQTPTAEKASQTGADTGTGAGAGAGTGTATATGSSSTSSGMAAAAQPTGLTVTVVGALSILGLALGL</sequence>
<dbReference type="Proteomes" id="UP000191285">
    <property type="component" value="Unassembled WGS sequence"/>
</dbReference>